<dbReference type="Gramene" id="TraesMAC2D03G01301870.1">
    <property type="protein sequence ID" value="TraesMAC2D03G01301870.1"/>
    <property type="gene ID" value="TraesMAC2D03G01301870"/>
</dbReference>
<protein>
    <recommendedName>
        <fullName evidence="6">NAC domain-containing protein</fullName>
    </recommendedName>
</protein>
<dbReference type="PROSITE" id="PS51005">
    <property type="entry name" value="NAC"/>
    <property type="match status" value="1"/>
</dbReference>
<dbReference type="Gramene" id="TraesSTA2D03G01294470.1">
    <property type="protein sequence ID" value="TraesSTA2D03G01294470.1"/>
    <property type="gene ID" value="TraesSTA2D03G01294470"/>
</dbReference>
<dbReference type="GO" id="GO:0003677">
    <property type="term" value="F:DNA binding"/>
    <property type="evidence" value="ECO:0007669"/>
    <property type="project" value="UniProtKB-KW"/>
</dbReference>
<evidence type="ECO:0000259" key="6">
    <source>
        <dbReference type="PROSITE" id="PS51005"/>
    </source>
</evidence>
<dbReference type="Gramene" id="TraesPARA_EIv1.0_0766850.1">
    <property type="protein sequence ID" value="TraesPARA_EIv1.0_0766850.1.CDS"/>
    <property type="gene ID" value="TraesPARA_EIv1.0_0766850"/>
</dbReference>
<dbReference type="Gramene" id="TraesJUL2D03G01316620.1">
    <property type="protein sequence ID" value="TraesJUL2D03G01316620.1"/>
    <property type="gene ID" value="TraesJUL2D03G01316620"/>
</dbReference>
<gene>
    <name evidence="7" type="ORF">CAMPLR22A2D_LOCUS5660</name>
</gene>
<dbReference type="PANTHER" id="PTHR31744">
    <property type="entry name" value="PROTEIN CUP-SHAPED COTYLEDON 2-RELATED"/>
    <property type="match status" value="1"/>
</dbReference>
<organism evidence="7 8">
    <name type="scientific">Triticum aestivum</name>
    <name type="common">Wheat</name>
    <dbReference type="NCBI Taxonomy" id="4565"/>
    <lineage>
        <taxon>Eukaryota</taxon>
        <taxon>Viridiplantae</taxon>
        <taxon>Streptophyta</taxon>
        <taxon>Embryophyta</taxon>
        <taxon>Tracheophyta</taxon>
        <taxon>Spermatophyta</taxon>
        <taxon>Magnoliopsida</taxon>
        <taxon>Liliopsida</taxon>
        <taxon>Poales</taxon>
        <taxon>Poaceae</taxon>
        <taxon>BOP clade</taxon>
        <taxon>Pooideae</taxon>
        <taxon>Triticodae</taxon>
        <taxon>Triticeae</taxon>
        <taxon>Triticinae</taxon>
        <taxon>Triticum</taxon>
    </lineage>
</organism>
<dbReference type="Gramene" id="TraesARI2D03G01318860.1">
    <property type="protein sequence ID" value="TraesARI2D03G01318860.1"/>
    <property type="gene ID" value="TraesARI2D03G01318860"/>
</dbReference>
<dbReference type="Proteomes" id="UP000280104">
    <property type="component" value="Chromosome II"/>
</dbReference>
<evidence type="ECO:0000256" key="3">
    <source>
        <dbReference type="ARBA" id="ARBA00023125"/>
    </source>
</evidence>
<dbReference type="Gramene" id="TraesJAG2D03G01309200.1">
    <property type="protein sequence ID" value="TraesJAG2D03G01309200.1"/>
    <property type="gene ID" value="TraesJAG2D03G01309200"/>
</dbReference>
<proteinExistence type="predicted"/>
<evidence type="ECO:0000256" key="4">
    <source>
        <dbReference type="ARBA" id="ARBA00023163"/>
    </source>
</evidence>
<evidence type="ECO:0000313" key="7">
    <source>
        <dbReference type="EMBL" id="SPT21026.1"/>
    </source>
</evidence>
<evidence type="ECO:0000256" key="1">
    <source>
        <dbReference type="ARBA" id="ARBA00004123"/>
    </source>
</evidence>
<keyword evidence="5" id="KW-0539">Nucleus</keyword>
<dbReference type="Gramene" id="TraesLDM2D03G01305370.1">
    <property type="protein sequence ID" value="TraesLDM2D03G01305370.1"/>
    <property type="gene ID" value="TraesLDM2D03G01305370"/>
</dbReference>
<dbReference type="AlphaFoldDB" id="A0A7H4LQY7"/>
<dbReference type="Gramene" id="TraesKAR2D01G0473320.1">
    <property type="protein sequence ID" value="cds.TraesKAR2D01G0473320.1"/>
    <property type="gene ID" value="TraesKAR2D01G0473320"/>
</dbReference>
<dbReference type="Pfam" id="PF02365">
    <property type="entry name" value="NAM"/>
    <property type="match status" value="1"/>
</dbReference>
<reference evidence="7 8" key="1">
    <citation type="submission" date="2018-05" db="EMBL/GenBank/DDBJ databases">
        <authorList>
            <person name="Thind KAUR A."/>
        </authorList>
    </citation>
    <scope>NUCLEOTIDE SEQUENCE [LARGE SCALE GENOMIC DNA]</scope>
</reference>
<keyword evidence="2" id="KW-0805">Transcription regulation</keyword>
<dbReference type="EMBL" id="LS480641">
    <property type="protein sequence ID" value="SPT21026.1"/>
    <property type="molecule type" value="Genomic_DNA"/>
</dbReference>
<dbReference type="InterPro" id="IPR036093">
    <property type="entry name" value="NAC_dom_sf"/>
</dbReference>
<dbReference type="InterPro" id="IPR003441">
    <property type="entry name" value="NAC-dom"/>
</dbReference>
<dbReference type="GO" id="GO:0006355">
    <property type="term" value="P:regulation of DNA-templated transcription"/>
    <property type="evidence" value="ECO:0007669"/>
    <property type="project" value="InterPro"/>
</dbReference>
<accession>A0A7H4LQY7</accession>
<evidence type="ECO:0000313" key="8">
    <source>
        <dbReference type="Proteomes" id="UP000280104"/>
    </source>
</evidence>
<dbReference type="PANTHER" id="PTHR31744:SF211">
    <property type="entry name" value="OS04G0691300 PROTEIN"/>
    <property type="match status" value="1"/>
</dbReference>
<dbReference type="FunFam" id="2.170.150.80:FF:000002">
    <property type="entry name" value="Nac domain-containing protein 86"/>
    <property type="match status" value="1"/>
</dbReference>
<evidence type="ECO:0000256" key="5">
    <source>
        <dbReference type="ARBA" id="ARBA00023242"/>
    </source>
</evidence>
<dbReference type="Gene3D" id="2.170.150.80">
    <property type="entry name" value="NAC domain"/>
    <property type="match status" value="1"/>
</dbReference>
<evidence type="ECO:0000256" key="2">
    <source>
        <dbReference type="ARBA" id="ARBA00023015"/>
    </source>
</evidence>
<dbReference type="Gramene" id="TraesPARA_EIv1.0_0766850.2">
    <property type="protein sequence ID" value="TraesPARA_EIv1.0_0766850.2.CDS"/>
    <property type="gene ID" value="TraesPARA_EIv1.0_0766850"/>
</dbReference>
<dbReference type="GO" id="GO:0005634">
    <property type="term" value="C:nucleus"/>
    <property type="evidence" value="ECO:0007669"/>
    <property type="project" value="UniProtKB-SubCell"/>
</dbReference>
<dbReference type="SUPFAM" id="SSF101941">
    <property type="entry name" value="NAC domain"/>
    <property type="match status" value="1"/>
</dbReference>
<dbReference type="SMR" id="A0A7H4LQY7"/>
<keyword evidence="4" id="KW-0804">Transcription</keyword>
<dbReference type="Gramene" id="TraesNOR2D03G01318510.1">
    <property type="protein sequence ID" value="TraesNOR2D03G01318510.1"/>
    <property type="gene ID" value="TraesNOR2D03G01318510"/>
</dbReference>
<sequence length="318" mass="35050">MLAMEQHHEEESCVPPGFRFHPTEEELVGYYLARKVAAQKIDLDIIQEVDLYRIEPWDLQERCGGGRGGPGARQVAAEDEQSSEWYFFSFKDRKYPSGTRTNRATAAGFWKATGRDKPVMSSRSRGVIGMRKTLVFYRGRAPNGRKTDWIIHEYRLQTSEHAPTQEEGWVVCRAFQKPAPNQRPSYIFLPPYAAAPGLGGYYDTRPWLHGQVGGDHHFLQSAAGAAGAGALGFPGQGAQYSSDELLDSKQSLFGNIPQLIESPPTTTAVAGCGDTGYGIGQHGEVAAGIDWNFLDSLLSTTQLHEYSATAASQLHLQQ</sequence>
<keyword evidence="3" id="KW-0238">DNA-binding</keyword>
<name>A0A7H4LQY7_WHEAT</name>
<feature type="domain" description="NAC" evidence="6">
    <location>
        <begin position="14"/>
        <end position="177"/>
    </location>
</feature>
<comment type="subcellular location">
    <subcellularLocation>
        <location evidence="1">Nucleus</location>
    </subcellularLocation>
</comment>